<proteinExistence type="predicted"/>
<dbReference type="AlphaFoldDB" id="A0A9P9Y1A3"/>
<name>A0A9P9Y1A3_9HYPO</name>
<dbReference type="GeneID" id="75830419"/>
<dbReference type="RefSeq" id="XP_051362518.1">
    <property type="nucleotide sequence ID" value="XM_051506118.1"/>
</dbReference>
<sequence>MQFFTLTAALFLGSAAAMSPEMMNNKMGEANMKMDMAARQEMAPQGGATLGTLLAAVDTIVGQVADQVKDLKEPATALQDAIKDFEDAAKDAEVPEGDKKDN</sequence>
<reference evidence="2" key="1">
    <citation type="journal article" date="2021" name="J Fungi (Basel)">
        <title>Genomic and Metabolomic Analyses of the Marine Fungus Emericellopsis cladophorae: Insights into Saltwater Adaptability Mechanisms and Its Biosynthetic Potential.</title>
        <authorList>
            <person name="Goncalves M.F.M."/>
            <person name="Hilario S."/>
            <person name="Van de Peer Y."/>
            <person name="Esteves A.C."/>
            <person name="Alves A."/>
        </authorList>
    </citation>
    <scope>NUCLEOTIDE SEQUENCE</scope>
    <source>
        <strain evidence="2">MUM 19.33</strain>
    </source>
</reference>
<keyword evidence="1" id="KW-0732">Signal</keyword>
<dbReference type="EMBL" id="JAGIXG020000019">
    <property type="protein sequence ID" value="KAI6781662.1"/>
    <property type="molecule type" value="Genomic_DNA"/>
</dbReference>
<gene>
    <name evidence="2" type="ORF">J7T54_003927</name>
</gene>
<organism evidence="2 3">
    <name type="scientific">Emericellopsis cladophorae</name>
    <dbReference type="NCBI Taxonomy" id="2686198"/>
    <lineage>
        <taxon>Eukaryota</taxon>
        <taxon>Fungi</taxon>
        <taxon>Dikarya</taxon>
        <taxon>Ascomycota</taxon>
        <taxon>Pezizomycotina</taxon>
        <taxon>Sordariomycetes</taxon>
        <taxon>Hypocreomycetidae</taxon>
        <taxon>Hypocreales</taxon>
        <taxon>Bionectriaceae</taxon>
        <taxon>Emericellopsis</taxon>
    </lineage>
</organism>
<feature type="signal peptide" evidence="1">
    <location>
        <begin position="1"/>
        <end position="17"/>
    </location>
</feature>
<evidence type="ECO:0000313" key="2">
    <source>
        <dbReference type="EMBL" id="KAI6781662.1"/>
    </source>
</evidence>
<comment type="caution">
    <text evidence="2">The sequence shown here is derived from an EMBL/GenBank/DDBJ whole genome shotgun (WGS) entry which is preliminary data.</text>
</comment>
<keyword evidence="3" id="KW-1185">Reference proteome</keyword>
<protein>
    <submittedName>
        <fullName evidence="2">Uncharacterized protein</fullName>
    </submittedName>
</protein>
<evidence type="ECO:0000313" key="3">
    <source>
        <dbReference type="Proteomes" id="UP001055219"/>
    </source>
</evidence>
<feature type="chain" id="PRO_5040109120" evidence="1">
    <location>
        <begin position="18"/>
        <end position="102"/>
    </location>
</feature>
<dbReference type="OrthoDB" id="10644697at2759"/>
<evidence type="ECO:0000256" key="1">
    <source>
        <dbReference type="SAM" id="SignalP"/>
    </source>
</evidence>
<dbReference type="Proteomes" id="UP001055219">
    <property type="component" value="Unassembled WGS sequence"/>
</dbReference>
<reference evidence="2" key="2">
    <citation type="submission" date="2022-07" db="EMBL/GenBank/DDBJ databases">
        <authorList>
            <person name="Goncalves M.F.M."/>
            <person name="Hilario S."/>
            <person name="Van De Peer Y."/>
            <person name="Esteves A.C."/>
            <person name="Alves A."/>
        </authorList>
    </citation>
    <scope>NUCLEOTIDE SEQUENCE</scope>
    <source>
        <strain evidence="2">MUM 19.33</strain>
    </source>
</reference>
<accession>A0A9P9Y1A3</accession>